<dbReference type="Gene3D" id="3.40.50.300">
    <property type="entry name" value="P-loop containing nucleotide triphosphate hydrolases"/>
    <property type="match status" value="1"/>
</dbReference>
<proteinExistence type="predicted"/>
<dbReference type="EMBL" id="JAHLQL010000028">
    <property type="protein sequence ID" value="MBU5593524.1"/>
    <property type="molecule type" value="Genomic_DNA"/>
</dbReference>
<organism evidence="2 3">
    <name type="scientific">Clostridium simiarum</name>
    <dbReference type="NCBI Taxonomy" id="2841506"/>
    <lineage>
        <taxon>Bacteria</taxon>
        <taxon>Bacillati</taxon>
        <taxon>Bacillota</taxon>
        <taxon>Clostridia</taxon>
        <taxon>Eubacteriales</taxon>
        <taxon>Clostridiaceae</taxon>
        <taxon>Clostridium</taxon>
    </lineage>
</organism>
<dbReference type="Proteomes" id="UP000736583">
    <property type="component" value="Unassembled WGS sequence"/>
</dbReference>
<accession>A0ABS6F4V2</accession>
<reference evidence="2 3" key="1">
    <citation type="submission" date="2021-06" db="EMBL/GenBank/DDBJ databases">
        <authorList>
            <person name="Sun Q."/>
            <person name="Li D."/>
        </authorList>
    </citation>
    <scope>NUCLEOTIDE SEQUENCE [LARGE SCALE GENOMIC DNA]</scope>
    <source>
        <strain evidence="2 3">MSJ-4</strain>
    </source>
</reference>
<sequence>MMPKLDLFYITLQFELAKAMSPCIIWIPNIHDLDVNESNYLSLGLLVNHLSERCSTRNILVIASTHIPQKVDPALIAPNKLNTCIKIRRLLIPQQRKHFFTLSYTRGSHLEKKMFHTNGFRSMGSNARDLVALTNEALSISITQKKSIIDTNTIR</sequence>
<evidence type="ECO:0000313" key="3">
    <source>
        <dbReference type="Proteomes" id="UP000736583"/>
    </source>
</evidence>
<protein>
    <submittedName>
        <fullName evidence="2">AAA family ATPase</fullName>
    </submittedName>
</protein>
<feature type="non-terminal residue" evidence="2">
    <location>
        <position position="155"/>
    </location>
</feature>
<dbReference type="Pfam" id="PF00004">
    <property type="entry name" value="AAA"/>
    <property type="match status" value="1"/>
</dbReference>
<dbReference type="SUPFAM" id="SSF52540">
    <property type="entry name" value="P-loop containing nucleoside triphosphate hydrolases"/>
    <property type="match status" value="1"/>
</dbReference>
<dbReference type="InterPro" id="IPR027417">
    <property type="entry name" value="P-loop_NTPase"/>
</dbReference>
<evidence type="ECO:0000259" key="1">
    <source>
        <dbReference type="Pfam" id="PF00004"/>
    </source>
</evidence>
<dbReference type="Gene3D" id="1.10.8.60">
    <property type="match status" value="1"/>
</dbReference>
<gene>
    <name evidence="2" type="ORF">KQI89_17510</name>
</gene>
<dbReference type="PANTHER" id="PTHR33078">
    <property type="entry name" value="PROTEIN YCF2-RELATED"/>
    <property type="match status" value="1"/>
</dbReference>
<dbReference type="PANTHER" id="PTHR33078:SF100">
    <property type="entry name" value="PROTEIN YCF2"/>
    <property type="match status" value="1"/>
</dbReference>
<name>A0ABS6F4V2_9CLOT</name>
<comment type="caution">
    <text evidence="2">The sequence shown here is derived from an EMBL/GenBank/DDBJ whole genome shotgun (WGS) entry which is preliminary data.</text>
</comment>
<evidence type="ECO:0000313" key="2">
    <source>
        <dbReference type="EMBL" id="MBU5593524.1"/>
    </source>
</evidence>
<keyword evidence="3" id="KW-1185">Reference proteome</keyword>
<feature type="domain" description="ATPase AAA-type core" evidence="1">
    <location>
        <begin position="14"/>
        <end position="87"/>
    </location>
</feature>
<dbReference type="InterPro" id="IPR003959">
    <property type="entry name" value="ATPase_AAA_core"/>
</dbReference>